<evidence type="ECO:0000313" key="13">
    <source>
        <dbReference type="EMBL" id="MFC5889756.1"/>
    </source>
</evidence>
<dbReference type="SUPFAM" id="SSF52151">
    <property type="entry name" value="FabD/lysophospholipase-like"/>
    <property type="match status" value="2"/>
</dbReference>
<keyword evidence="6" id="KW-0511">Multifunctional enzyme</keyword>
<feature type="domain" description="PKS/mFAS DH" evidence="12">
    <location>
        <begin position="1881"/>
        <end position="2157"/>
    </location>
</feature>
<dbReference type="Pfam" id="PF21089">
    <property type="entry name" value="PKS_DH_N"/>
    <property type="match status" value="1"/>
</dbReference>
<keyword evidence="3" id="KW-0597">Phosphoprotein</keyword>
<dbReference type="SUPFAM" id="SSF47336">
    <property type="entry name" value="ACP-like"/>
    <property type="match status" value="2"/>
</dbReference>
<dbReference type="InterPro" id="IPR049900">
    <property type="entry name" value="PKS_mFAS_DH"/>
</dbReference>
<feature type="region of interest" description="Disordered" evidence="9">
    <location>
        <begin position="970"/>
        <end position="989"/>
    </location>
</feature>
<dbReference type="PANTHER" id="PTHR43775">
    <property type="entry name" value="FATTY ACID SYNTHASE"/>
    <property type="match status" value="1"/>
</dbReference>
<feature type="domain" description="Ketosynthase family 3 (KS3)" evidence="11">
    <location>
        <begin position="3"/>
        <end position="417"/>
    </location>
</feature>
<evidence type="ECO:0000259" key="12">
    <source>
        <dbReference type="PROSITE" id="PS52019"/>
    </source>
</evidence>
<dbReference type="InterPro" id="IPR014030">
    <property type="entry name" value="Ketoacyl_synth_N"/>
</dbReference>
<feature type="region of interest" description="N-terminal hotdog fold" evidence="8">
    <location>
        <begin position="1881"/>
        <end position="2002"/>
    </location>
</feature>
<dbReference type="Gene3D" id="3.40.50.720">
    <property type="entry name" value="NAD(P)-binding Rossmann-like Domain"/>
    <property type="match status" value="1"/>
</dbReference>
<evidence type="ECO:0000313" key="14">
    <source>
        <dbReference type="Proteomes" id="UP001596067"/>
    </source>
</evidence>
<feature type="active site" description="Proton donor; for dehydratase activity" evidence="8">
    <location>
        <position position="2079"/>
    </location>
</feature>
<dbReference type="Gene3D" id="3.30.70.3290">
    <property type="match status" value="2"/>
</dbReference>
<dbReference type="InterPro" id="IPR020807">
    <property type="entry name" value="PKS_DH"/>
</dbReference>
<dbReference type="PROSITE" id="PS50075">
    <property type="entry name" value="CARRIER"/>
    <property type="match status" value="2"/>
</dbReference>
<dbReference type="InterPro" id="IPR020806">
    <property type="entry name" value="PKS_PP-bd"/>
</dbReference>
<keyword evidence="14" id="KW-1185">Reference proteome</keyword>
<keyword evidence="7" id="KW-0012">Acyltransferase</keyword>
<comment type="pathway">
    <text evidence="1">Antibiotic biosynthesis.</text>
</comment>
<dbReference type="Pfam" id="PF22953">
    <property type="entry name" value="SpnB_Rossmann"/>
    <property type="match status" value="1"/>
</dbReference>
<evidence type="ECO:0000256" key="1">
    <source>
        <dbReference type="ARBA" id="ARBA00004792"/>
    </source>
</evidence>
<dbReference type="PROSITE" id="PS00606">
    <property type="entry name" value="KS3_1"/>
    <property type="match status" value="1"/>
</dbReference>
<evidence type="ECO:0000256" key="6">
    <source>
        <dbReference type="ARBA" id="ARBA00023268"/>
    </source>
</evidence>
<dbReference type="InterPro" id="IPR001227">
    <property type="entry name" value="Ac_transferase_dom_sf"/>
</dbReference>
<evidence type="ECO:0000256" key="7">
    <source>
        <dbReference type="ARBA" id="ARBA00023315"/>
    </source>
</evidence>
<dbReference type="Gene3D" id="1.10.1200.10">
    <property type="entry name" value="ACP-like"/>
    <property type="match status" value="2"/>
</dbReference>
<dbReference type="Pfam" id="PF14765">
    <property type="entry name" value="PS-DH"/>
    <property type="match status" value="1"/>
</dbReference>
<dbReference type="Pfam" id="PF00109">
    <property type="entry name" value="ketoacyl-synt"/>
    <property type="match status" value="2"/>
</dbReference>
<evidence type="ECO:0000256" key="2">
    <source>
        <dbReference type="ARBA" id="ARBA00022450"/>
    </source>
</evidence>
<evidence type="ECO:0000259" key="10">
    <source>
        <dbReference type="PROSITE" id="PS50075"/>
    </source>
</evidence>
<sequence>MNQQAVAVVGMSCRVPGAADVPAFWRMLQDGVDAIVEAPAERWYDVPELARYRRGGFVDGVADFDAGFFGISPREAEAMDPRQRLALELSWTALEDAGVMPDDLRGSATAVFIGAAGDDYMSLVHRHGPDAVSHHSLAGLNRGLIANRISHWFGLHGPSLVVDTAQSSSLVAVHLAAESLRSGEARLALAGGVHLNLVPEAALPLARAGALSPDGRSHTFDARANGFVRGEGAGVVVLKKLADAVADGDRIYCVLLGGAVNHDGAGQALTVPDGDAQQALLREAHAAAGVTPEQVRYVELHGTGTRAGDPVEAGALGAVFGEGRDPGRPLLVGSVKTNIGHLEPAAGVVGLIKVALSVKHGLLPASLNFAEPHPAIPMDAWKLRVNSSTGPWPAGDRLAGVSSFGIGGTNCHLVVAAHPESDNAPAAPAGGSPVPVVVSARSAAALRAQAERLRQRVESDPELEPADVGWSAVTTRSALKHRAVVVAADRAELLDGLAALAAGEASAHVVTGEASARAGLVWVFPGAGSQWAGMALGLWESNPVFAARMDACERLLGELTDWSLRDVLADGAALEQVGVMQPALFAVMVSLAEVWRSVGLAPDAVVGHSQGEVAAVCAAGMLSLEDGLRLIVGRSRVIATGLVGLGEMASLAMPAEDVDTGRVAIAAVNSPRVVTVSGESEAVRELVADCEARGIRARVIRTGFPSHSPQVEAVREETLAAAAGITATDTEVAFYSTVTGGPLGAADLGPAYWFANLRRPVRFADTVRQAAHDGHQVFLEISPHPVLAMAVRDTVDGVLAQGTLRRDEGDVRRLLLSMAELYTKGVAVDWRSLFDGARRVELPTYAFQREPFWISGEAVRPALTTGPPTVSRPEQAEQAGASGRAGTAAGVRPSDQELWRLVRSHAAAVLGHSDPAAVEADSTFKELGFDSVTAVDLRDRLNDAAGLHMPTSLLFDHPTPRAVVRHMHGKLFGHGQPDGVPAEDGSTAASDDPIAIIGMGCRYPGGVASPEDLWRLVVDGVDAITPFPQDRGWPAAPGGDYARVGGFLPDAGDFDAGFFRISPREATSMDPQQRLVLEVAWEALERAGQDPAGLRRSRTAVFMGAMGQDYLPRLGEVPENLAGHALTGAASSVVSGRVAYTFGFEGPAVTVDTACSSSLVALHMAAQSLRSGDCSLALAGGVTVMSTPGIFVEFSRQGGLAADGRCKAFSEAADGTGWSEGVGVLVLERLSDARRNGHRVLAVLRGSAINQDGESNGLTAPNGPSQERVIRHALAGAGLGTADVDAVEAHGTGTSLGDPIEAQALLATYGEDRPQPLWLGSVKSNIGHTQAAAGVAGVIKMVMAMRNGILPRTLFADEPTSHVDWSAGAVELLTEQRAWPEAGRPRRAGVSSFGISGTNAHVIVEQGDPDEETPSAEPAGVLPWLVSARTASGLAAQAERLAGALSADPAPGVADVARTLATGRTVLDHRAVVLGAGRAELMSGLTALAAGDRAAGLVVGSASAAPPVAVLFSGQGSQRLGMGRELARDFPVFARAWNEVRDAFAPLLEHPLDEVVGAEPGSAAAALLDGTAMTQPALFAFEVAAYRLLESFGAEPAVLIGHSIGEIAAAHVAGVFPLADAARLVAARGRLMQALPRGGAMVAVQADEDEIREALEGNEDSASVAAVNGPTSTVVSGAEDVVLDIESMFSDAGYKTQRLRVSHAFHSPLMEPMLAEFEEVARSLSYAAPHIPVISNVTGGPAGAGELDRPEYWVRHVREAVRFADGVRAAVAVGVEAFVEVGPDGVLSAMAQETLAQIAPDTPAIPVARKARSESRSLGEALARMHVAGVPVDWRAYLDAVGGAGRQVDLPTYAFDRQRYWARSEAPRGAVAATGIDAVEHPLLSAVTELAVGDQIVLSGRVSPTDDTWLADHGIFGRTVLPGTAYVEMALQTLDAAGCRRVEELNLQTPLVLGDDPVQLQVTVGAPDGSGRREIGFHTRPAGSRSWTRHATGVLAADGAAQAPAADAAPHTWPPAGAAPVDPADLYPRLAERGYAYGPAFRGLLGLWQTEDEAYGEIRLPDGVPHAEAGFAVHPALLDAALHPVLSLLAGADAGQVLLPYSFSGVRLHGDGGTELRVHAARIGTHEVSLRITGPGGAPVLSVDSLALMPASATQLAPGATADSLFSVEWTPLPGPAEPGRTLPEDRFTHVTVAGDEDVPGTARATVHEVLALVRTWLADGLGTDRRVLVTRNAVAVSEDETPDLAAAPVWGLVRSVQAEHPDRFVLVDTDGHEESLRTLRSLDLSGEPQIAVRRGVAHAPRLAPVAASPVAAGGPALGGGTVLLTGATGGLGALFARHLVTGHGVRNLLMLSRRGPAAPGAADLVEELTRLGAAVTITACDVSDRAALAGAIGAVGQDAPLTAVVHMAGVLDDGGVESMTSEQLDGVFRPKADAAWHLHELTKDLPLSAFVLYSSVAGAIGTAGQANYAAANTFLDSLAAYRRAAGLPATSLAWGPWELGMAGTLGDVDLARFRRAGMVPLAAAEGTALFDTALALGTALVVPVALDRTALRQLKVVPPLFRGMVTATPGPEPVRGDDGPSFVRRLAGLSSGERSEALLELLLSTAALVLGYPSTDDIEGEMSFKEIGFDSLSGVEFRNHVRTDTGVEIPATVVFNYPTPVALAEHLRDRLFPEDGSAAEGTEDAEAEAIEELDEEIDAMDIAALVQRAYSE</sequence>
<dbReference type="InterPro" id="IPR020841">
    <property type="entry name" value="PKS_Beta-ketoAc_synthase_dom"/>
</dbReference>
<keyword evidence="5" id="KW-0045">Antibiotic biosynthesis</keyword>
<dbReference type="SMART" id="SM00827">
    <property type="entry name" value="PKS_AT"/>
    <property type="match status" value="2"/>
</dbReference>
<dbReference type="SMART" id="SM00823">
    <property type="entry name" value="PKS_PP"/>
    <property type="match status" value="2"/>
</dbReference>
<feature type="domain" description="Carrier" evidence="10">
    <location>
        <begin position="2597"/>
        <end position="2672"/>
    </location>
</feature>
<dbReference type="InterPro" id="IPR036291">
    <property type="entry name" value="NAD(P)-bd_dom_sf"/>
</dbReference>
<dbReference type="SMART" id="SM01294">
    <property type="entry name" value="PKS_PP_betabranch"/>
    <property type="match status" value="2"/>
</dbReference>
<dbReference type="Gene3D" id="3.40.366.10">
    <property type="entry name" value="Malonyl-Coenzyme A Acyl Carrier Protein, domain 2"/>
    <property type="match status" value="2"/>
</dbReference>
<dbReference type="Pfam" id="PF00550">
    <property type="entry name" value="PP-binding"/>
    <property type="match status" value="2"/>
</dbReference>
<dbReference type="InterPro" id="IPR014043">
    <property type="entry name" value="Acyl_transferase_dom"/>
</dbReference>
<dbReference type="RefSeq" id="WP_313766133.1">
    <property type="nucleotide sequence ID" value="NZ_BAAAVH010000054.1"/>
</dbReference>
<dbReference type="InterPro" id="IPR057326">
    <property type="entry name" value="KR_dom"/>
</dbReference>
<dbReference type="InterPro" id="IPR042104">
    <property type="entry name" value="PKS_dehydratase_sf"/>
</dbReference>
<dbReference type="SUPFAM" id="SSF55048">
    <property type="entry name" value="Probable ACP-binding domain of malonyl-CoA ACP transacylase"/>
    <property type="match status" value="2"/>
</dbReference>
<keyword evidence="2" id="KW-0596">Phosphopantetheine</keyword>
<dbReference type="InterPro" id="IPR013968">
    <property type="entry name" value="PKS_KR"/>
</dbReference>
<keyword evidence="4" id="KW-0808">Transferase</keyword>
<dbReference type="CDD" id="cd08956">
    <property type="entry name" value="KR_3_FAS_SDR_x"/>
    <property type="match status" value="1"/>
</dbReference>
<evidence type="ECO:0000256" key="9">
    <source>
        <dbReference type="SAM" id="MobiDB-lite"/>
    </source>
</evidence>
<dbReference type="InterPro" id="IPR036736">
    <property type="entry name" value="ACP-like_sf"/>
</dbReference>
<feature type="region of interest" description="Disordered" evidence="9">
    <location>
        <begin position="864"/>
        <end position="890"/>
    </location>
</feature>
<feature type="region of interest" description="C-terminal hotdog fold" evidence="8">
    <location>
        <begin position="2018"/>
        <end position="2157"/>
    </location>
</feature>
<feature type="region of interest" description="Disordered" evidence="9">
    <location>
        <begin position="1964"/>
        <end position="1984"/>
    </location>
</feature>
<evidence type="ECO:0000256" key="8">
    <source>
        <dbReference type="PROSITE-ProRule" id="PRU01363"/>
    </source>
</evidence>
<dbReference type="Gene3D" id="3.10.129.110">
    <property type="entry name" value="Polyketide synthase dehydratase"/>
    <property type="match status" value="1"/>
</dbReference>
<evidence type="ECO:0000256" key="5">
    <source>
        <dbReference type="ARBA" id="ARBA00023194"/>
    </source>
</evidence>
<feature type="domain" description="Carrier" evidence="10">
    <location>
        <begin position="896"/>
        <end position="971"/>
    </location>
</feature>
<dbReference type="CDD" id="cd00833">
    <property type="entry name" value="PKS"/>
    <property type="match status" value="2"/>
</dbReference>
<feature type="domain" description="Ketosynthase family 3 (KS3)" evidence="11">
    <location>
        <begin position="991"/>
        <end position="1406"/>
    </location>
</feature>
<evidence type="ECO:0000256" key="4">
    <source>
        <dbReference type="ARBA" id="ARBA00022679"/>
    </source>
</evidence>
<dbReference type="InterPro" id="IPR016039">
    <property type="entry name" value="Thiolase-like"/>
</dbReference>
<dbReference type="InterPro" id="IPR049552">
    <property type="entry name" value="PKS_DH_N"/>
</dbReference>
<dbReference type="InterPro" id="IPR014031">
    <property type="entry name" value="Ketoacyl_synth_C"/>
</dbReference>
<dbReference type="PROSITE" id="PS00012">
    <property type="entry name" value="PHOSPHOPANTETHEINE"/>
    <property type="match status" value="1"/>
</dbReference>
<dbReference type="Pfam" id="PF08659">
    <property type="entry name" value="KR"/>
    <property type="match status" value="1"/>
</dbReference>
<dbReference type="Gene3D" id="3.40.47.10">
    <property type="match status" value="2"/>
</dbReference>
<evidence type="ECO:0000259" key="11">
    <source>
        <dbReference type="PROSITE" id="PS52004"/>
    </source>
</evidence>
<dbReference type="PROSITE" id="PS52019">
    <property type="entry name" value="PKS_MFAS_DH"/>
    <property type="match status" value="1"/>
</dbReference>
<gene>
    <name evidence="13" type="ORF">ACFP0N_32790</name>
</gene>
<comment type="caution">
    <text evidence="13">The sequence shown here is derived from an EMBL/GenBank/DDBJ whole genome shotgun (WGS) entry which is preliminary data.</text>
</comment>
<dbReference type="InterPro" id="IPR018201">
    <property type="entry name" value="Ketoacyl_synth_AS"/>
</dbReference>
<dbReference type="SMART" id="SM00826">
    <property type="entry name" value="PKS_DH"/>
    <property type="match status" value="1"/>
</dbReference>
<dbReference type="InterPro" id="IPR049551">
    <property type="entry name" value="PKS_DH_C"/>
</dbReference>
<dbReference type="SUPFAM" id="SSF53901">
    <property type="entry name" value="Thiolase-like"/>
    <property type="match status" value="2"/>
</dbReference>
<dbReference type="EMBL" id="JBHSOD010000064">
    <property type="protein sequence ID" value="MFC5889756.1"/>
    <property type="molecule type" value="Genomic_DNA"/>
</dbReference>
<protein>
    <submittedName>
        <fullName evidence="13">Type I polyketide synthase</fullName>
    </submittedName>
</protein>
<dbReference type="SMART" id="SM00825">
    <property type="entry name" value="PKS_KS"/>
    <property type="match status" value="2"/>
</dbReference>
<name>A0ABW1F5W4_9ACTN</name>
<dbReference type="PANTHER" id="PTHR43775:SF51">
    <property type="entry name" value="INACTIVE PHENOLPHTHIOCEROL SYNTHESIS POLYKETIDE SYNTHASE TYPE I PKS1-RELATED"/>
    <property type="match status" value="1"/>
</dbReference>
<feature type="active site" description="Proton acceptor; for dehydratase activity" evidence="8">
    <location>
        <position position="1913"/>
    </location>
</feature>
<dbReference type="InterPro" id="IPR009081">
    <property type="entry name" value="PP-bd_ACP"/>
</dbReference>
<dbReference type="InterPro" id="IPR006162">
    <property type="entry name" value="Ppantetheine_attach_site"/>
</dbReference>
<dbReference type="Proteomes" id="UP001596067">
    <property type="component" value="Unassembled WGS sequence"/>
</dbReference>
<dbReference type="InterPro" id="IPR016035">
    <property type="entry name" value="Acyl_Trfase/lysoPLipase"/>
</dbReference>
<evidence type="ECO:0000256" key="3">
    <source>
        <dbReference type="ARBA" id="ARBA00022553"/>
    </source>
</evidence>
<dbReference type="SMART" id="SM00822">
    <property type="entry name" value="PKS_KR"/>
    <property type="match status" value="1"/>
</dbReference>
<dbReference type="Pfam" id="PF02801">
    <property type="entry name" value="Ketoacyl-synt_C"/>
    <property type="match status" value="2"/>
</dbReference>
<dbReference type="InterPro" id="IPR016036">
    <property type="entry name" value="Malonyl_transacylase_ACP-bd"/>
</dbReference>
<dbReference type="InterPro" id="IPR032821">
    <property type="entry name" value="PKS_assoc"/>
</dbReference>
<dbReference type="InterPro" id="IPR055123">
    <property type="entry name" value="SpnB-like_Rossmann"/>
</dbReference>
<feature type="compositionally biased region" description="Low complexity" evidence="9">
    <location>
        <begin position="879"/>
        <end position="890"/>
    </location>
</feature>
<dbReference type="Pfam" id="PF16197">
    <property type="entry name" value="KAsynt_C_assoc"/>
    <property type="match status" value="2"/>
</dbReference>
<reference evidence="14" key="1">
    <citation type="journal article" date="2019" name="Int. J. Syst. Evol. Microbiol.">
        <title>The Global Catalogue of Microorganisms (GCM) 10K type strain sequencing project: providing services to taxonomists for standard genome sequencing and annotation.</title>
        <authorList>
            <consortium name="The Broad Institute Genomics Platform"/>
            <consortium name="The Broad Institute Genome Sequencing Center for Infectious Disease"/>
            <person name="Wu L."/>
            <person name="Ma J."/>
        </authorList>
    </citation>
    <scope>NUCLEOTIDE SEQUENCE [LARGE SCALE GENOMIC DNA]</scope>
    <source>
        <strain evidence="14">CGMCC 4.1469</strain>
    </source>
</reference>
<dbReference type="SUPFAM" id="SSF51735">
    <property type="entry name" value="NAD(P)-binding Rossmann-fold domains"/>
    <property type="match status" value="2"/>
</dbReference>
<proteinExistence type="predicted"/>
<dbReference type="Pfam" id="PF00698">
    <property type="entry name" value="Acyl_transf_1"/>
    <property type="match status" value="2"/>
</dbReference>
<organism evidence="13 14">
    <name type="scientific">Kitasatospora aburaviensis</name>
    <dbReference type="NCBI Taxonomy" id="67265"/>
    <lineage>
        <taxon>Bacteria</taxon>
        <taxon>Bacillati</taxon>
        <taxon>Actinomycetota</taxon>
        <taxon>Actinomycetes</taxon>
        <taxon>Kitasatosporales</taxon>
        <taxon>Streptomycetaceae</taxon>
        <taxon>Kitasatospora</taxon>
    </lineage>
</organism>
<accession>A0ABW1F5W4</accession>
<dbReference type="InterPro" id="IPR050091">
    <property type="entry name" value="PKS_NRPS_Biosynth_Enz"/>
</dbReference>
<dbReference type="PROSITE" id="PS52004">
    <property type="entry name" value="KS3_2"/>
    <property type="match status" value="2"/>
</dbReference>